<dbReference type="AlphaFoldDB" id="A0AAU8T3T7"/>
<reference evidence="1 2" key="1">
    <citation type="journal article" date="2015" name="Genome Announc.">
        <title>Complete genome sequences for 59 burkholderia isolates, both pathogenic and near neighbor.</title>
        <authorList>
            <person name="Johnson S.L."/>
            <person name="Bishop-Lilly K.A."/>
            <person name="Ladner J.T."/>
            <person name="Daligault H.E."/>
            <person name="Davenport K.W."/>
            <person name="Jaissle J."/>
            <person name="Frey K.G."/>
            <person name="Koroleva G.I."/>
            <person name="Bruce D.C."/>
            <person name="Coyne S.R."/>
            <person name="Broomall S.M."/>
            <person name="Li P.E."/>
            <person name="Teshima H."/>
            <person name="Gibbons H.S."/>
            <person name="Palacios G.F."/>
            <person name="Rosenzweig C.N."/>
            <person name="Redden C.L."/>
            <person name="Xu Y."/>
            <person name="Minogue T.D."/>
            <person name="Chain P.S."/>
        </authorList>
    </citation>
    <scope>NUCLEOTIDE SEQUENCE [LARGE SCALE GENOMIC DNA]</scope>
    <source>
        <strain evidence="1 2">ATCC BAA-463</strain>
    </source>
</reference>
<evidence type="ECO:0000313" key="1">
    <source>
        <dbReference type="EMBL" id="AJZ60973.1"/>
    </source>
</evidence>
<proteinExistence type="predicted"/>
<dbReference type="EMBL" id="CP010026">
    <property type="protein sequence ID" value="AJZ60973.1"/>
    <property type="molecule type" value="Genomic_DNA"/>
</dbReference>
<gene>
    <name evidence="1" type="ORF">OI25_3000</name>
</gene>
<dbReference type="KEGG" id="bfn:OI25_3000"/>
<accession>A0AAU8T3T7</accession>
<evidence type="ECO:0000313" key="2">
    <source>
        <dbReference type="Proteomes" id="UP000032614"/>
    </source>
</evidence>
<sequence length="35" mass="3901">MAMLRQAEAGMPVADLIRLMCISEQTVKPPPNWTT</sequence>
<organism evidence="1 2">
    <name type="scientific">Paraburkholderia fungorum</name>
    <dbReference type="NCBI Taxonomy" id="134537"/>
    <lineage>
        <taxon>Bacteria</taxon>
        <taxon>Pseudomonadati</taxon>
        <taxon>Pseudomonadota</taxon>
        <taxon>Betaproteobacteria</taxon>
        <taxon>Burkholderiales</taxon>
        <taxon>Burkholderiaceae</taxon>
        <taxon>Paraburkholderia</taxon>
    </lineage>
</organism>
<name>A0AAU8T3T7_9BURK</name>
<dbReference type="Proteomes" id="UP000032614">
    <property type="component" value="Chromosome 1"/>
</dbReference>
<protein>
    <submittedName>
        <fullName evidence="1">Uncharacterized protein</fullName>
    </submittedName>
</protein>